<keyword evidence="3" id="KW-1185">Reference proteome</keyword>
<organism evidence="2 3">
    <name type="scientific">Weissella coleopterorum</name>
    <dbReference type="NCBI Taxonomy" id="2714949"/>
    <lineage>
        <taxon>Bacteria</taxon>
        <taxon>Bacillati</taxon>
        <taxon>Bacillota</taxon>
        <taxon>Bacilli</taxon>
        <taxon>Lactobacillales</taxon>
        <taxon>Lactobacillaceae</taxon>
        <taxon>Weissella</taxon>
    </lineage>
</organism>
<dbReference type="Proteomes" id="UP000500741">
    <property type="component" value="Chromosome"/>
</dbReference>
<dbReference type="EMBL" id="CP049888">
    <property type="protein sequence ID" value="QIL50448.1"/>
    <property type="molecule type" value="Genomic_DNA"/>
</dbReference>
<name>A0A6G8AZF5_9LACO</name>
<evidence type="ECO:0000256" key="1">
    <source>
        <dbReference type="SAM" id="Phobius"/>
    </source>
</evidence>
<keyword evidence="1" id="KW-1133">Transmembrane helix</keyword>
<gene>
    <name evidence="2" type="ORF">G7084_03410</name>
</gene>
<keyword evidence="1" id="KW-0472">Membrane</keyword>
<evidence type="ECO:0000313" key="3">
    <source>
        <dbReference type="Proteomes" id="UP000500741"/>
    </source>
</evidence>
<dbReference type="KEGG" id="wco:G7084_03410"/>
<proteinExistence type="predicted"/>
<feature type="transmembrane region" description="Helical" evidence="1">
    <location>
        <begin position="29"/>
        <end position="49"/>
    </location>
</feature>
<accession>A0A6G8AZF5</accession>
<protein>
    <submittedName>
        <fullName evidence="2">Uncharacterized protein</fullName>
    </submittedName>
</protein>
<evidence type="ECO:0000313" key="2">
    <source>
        <dbReference type="EMBL" id="QIL50448.1"/>
    </source>
</evidence>
<dbReference type="AlphaFoldDB" id="A0A6G8AZF5"/>
<reference evidence="2 3" key="1">
    <citation type="submission" date="2020-03" db="EMBL/GenBank/DDBJ databases">
        <title>Weissella sp. nov., isolated from Cybister lewisianus.</title>
        <authorList>
            <person name="Hyun D.-W."/>
            <person name="Bae J.-W."/>
        </authorList>
    </citation>
    <scope>NUCLEOTIDE SEQUENCE [LARGE SCALE GENOMIC DNA]</scope>
    <source>
        <strain evidence="2 3">HDW19</strain>
    </source>
</reference>
<keyword evidence="1" id="KW-0812">Transmembrane</keyword>
<feature type="transmembrane region" description="Helical" evidence="1">
    <location>
        <begin position="61"/>
        <end position="81"/>
    </location>
</feature>
<sequence>MNHYLNLLMTVNLTHYLTMNPMQILNLKLHLIVIQMNSLIMTLTHYLTLNQLSNQTLKQMWMRILNPIMTLMYFVILMWYLDDHVLIEIQIQIHEPIQSLK</sequence>